<dbReference type="AlphaFoldDB" id="A0A7Z0JD33"/>
<dbReference type="Pfam" id="PF00144">
    <property type="entry name" value="Beta-lactamase"/>
    <property type="match status" value="1"/>
</dbReference>
<dbReference type="Proteomes" id="UP000572051">
    <property type="component" value="Unassembled WGS sequence"/>
</dbReference>
<dbReference type="InterPro" id="IPR012338">
    <property type="entry name" value="Beta-lactam/transpept-like"/>
</dbReference>
<feature type="domain" description="Beta-lactamase-related" evidence="1">
    <location>
        <begin position="58"/>
        <end position="350"/>
    </location>
</feature>
<gene>
    <name evidence="2" type="ORF">HNR10_004916</name>
</gene>
<dbReference type="InterPro" id="IPR050491">
    <property type="entry name" value="AmpC-like"/>
</dbReference>
<evidence type="ECO:0000259" key="1">
    <source>
        <dbReference type="Pfam" id="PF00144"/>
    </source>
</evidence>
<name>A0A7Z0JD33_9ACTN</name>
<dbReference type="SUPFAM" id="SSF56601">
    <property type="entry name" value="beta-lactamase/transpeptidase-like"/>
    <property type="match status" value="1"/>
</dbReference>
<dbReference type="RefSeq" id="WP_179827406.1">
    <property type="nucleotide sequence ID" value="NZ_JACCFS010000001.1"/>
</dbReference>
<proteinExistence type="predicted"/>
<dbReference type="PANTHER" id="PTHR46825">
    <property type="entry name" value="D-ALANYL-D-ALANINE-CARBOXYPEPTIDASE/ENDOPEPTIDASE AMPH"/>
    <property type="match status" value="1"/>
</dbReference>
<dbReference type="Gene3D" id="3.40.710.10">
    <property type="entry name" value="DD-peptidase/beta-lactamase superfamily"/>
    <property type="match status" value="1"/>
</dbReference>
<protein>
    <submittedName>
        <fullName evidence="2">CubicO group peptidase (Beta-lactamase class C family)</fullName>
    </submittedName>
</protein>
<sequence>MRFRPLTAAAACAAAALVVVLGLLVRPHTPSLSTDESGDAALLDRARPLFTEGVYHRVSVVEIDGGRTGLAHFGADDTTSYEIGSVSKALNGLLLADMIERGEVSEDTELGSLLDLDGAPAASVTLAELAGHRSGLPRLSPRPRDMVGGWAAAVTGRDPYRFDVDTLVEQVAAADTSGRGEFAYSNMGAAVLGQALAARAGTDYADLLRARVLDPMGLDATVLPVTAAELPDGAIGGTNDKGRAADPWLARAYAPAGGVRSTPRDMAELVGGLLFDEPPGAGAMEPRWEDGDGGRVGLGWFVDEYDGTDVTWHNGGTGGFSTMVALDRDGGRAVVVLADTATGVEDQARALLLGEA</sequence>
<dbReference type="PANTHER" id="PTHR46825:SF9">
    <property type="entry name" value="BETA-LACTAMASE-RELATED DOMAIN-CONTAINING PROTEIN"/>
    <property type="match status" value="1"/>
</dbReference>
<evidence type="ECO:0000313" key="3">
    <source>
        <dbReference type="Proteomes" id="UP000572051"/>
    </source>
</evidence>
<accession>A0A7Z0JD33</accession>
<dbReference type="EMBL" id="JACCFS010000001">
    <property type="protein sequence ID" value="NYJ37035.1"/>
    <property type="molecule type" value="Genomic_DNA"/>
</dbReference>
<reference evidence="2 3" key="1">
    <citation type="submission" date="2020-07" db="EMBL/GenBank/DDBJ databases">
        <title>Sequencing the genomes of 1000 actinobacteria strains.</title>
        <authorList>
            <person name="Klenk H.-P."/>
        </authorList>
    </citation>
    <scope>NUCLEOTIDE SEQUENCE [LARGE SCALE GENOMIC DNA]</scope>
    <source>
        <strain evidence="2 3">DSM 44442</strain>
    </source>
</reference>
<keyword evidence="3" id="KW-1185">Reference proteome</keyword>
<dbReference type="InterPro" id="IPR001466">
    <property type="entry name" value="Beta-lactam-related"/>
</dbReference>
<comment type="caution">
    <text evidence="2">The sequence shown here is derived from an EMBL/GenBank/DDBJ whole genome shotgun (WGS) entry which is preliminary data.</text>
</comment>
<evidence type="ECO:0000313" key="2">
    <source>
        <dbReference type="EMBL" id="NYJ37035.1"/>
    </source>
</evidence>
<organism evidence="2 3">
    <name type="scientific">Nocardiopsis aegyptia</name>
    <dbReference type="NCBI Taxonomy" id="220378"/>
    <lineage>
        <taxon>Bacteria</taxon>
        <taxon>Bacillati</taxon>
        <taxon>Actinomycetota</taxon>
        <taxon>Actinomycetes</taxon>
        <taxon>Streptosporangiales</taxon>
        <taxon>Nocardiopsidaceae</taxon>
        <taxon>Nocardiopsis</taxon>
    </lineage>
</organism>